<keyword evidence="2" id="KW-1185">Reference proteome</keyword>
<protein>
    <recommendedName>
        <fullName evidence="3">ABC transporter substrate-binding protein</fullName>
    </recommendedName>
</protein>
<evidence type="ECO:0000313" key="2">
    <source>
        <dbReference type="Proteomes" id="UP000295578"/>
    </source>
</evidence>
<evidence type="ECO:0000313" key="1">
    <source>
        <dbReference type="EMBL" id="TDD84381.1"/>
    </source>
</evidence>
<organism evidence="1 2">
    <name type="scientific">Actinomadura darangshiensis</name>
    <dbReference type="NCBI Taxonomy" id="705336"/>
    <lineage>
        <taxon>Bacteria</taxon>
        <taxon>Bacillati</taxon>
        <taxon>Actinomycetota</taxon>
        <taxon>Actinomycetes</taxon>
        <taxon>Streptosporangiales</taxon>
        <taxon>Thermomonosporaceae</taxon>
        <taxon>Actinomadura</taxon>
    </lineage>
</organism>
<dbReference type="Gene3D" id="3.40.190.10">
    <property type="entry name" value="Periplasmic binding protein-like II"/>
    <property type="match status" value="2"/>
</dbReference>
<dbReference type="EMBL" id="SMKY01000045">
    <property type="protein sequence ID" value="TDD84381.1"/>
    <property type="molecule type" value="Genomic_DNA"/>
</dbReference>
<sequence>MTSLKVQLGNYPHTRPLKERTIPVDGVDCHFTESSPLHAAFARMVRNLEYDVCEMPVATYLQAREAGVPVRLLPVVMVGSGHHRSLTRLPDGPGLSPRDLPGRRVAVRAYSQTTGLWVRGILREDFGVDASDVTWMTTEEPHVAQYRNPPNVRLCAAERVVDLLRAGDADAAVLGPRAIGGQGAGLVPIVPDAEEAERAWEKRHGAVPVNHLVVASDDAVRSAPDAVAALYRALAEAIAATAGERDGSPGGRAVAAGWTEPLLRCLDVAGRYALEQQVVRSPVDIGAIERESGFLDR</sequence>
<proteinExistence type="predicted"/>
<comment type="caution">
    <text evidence="1">The sequence shown here is derived from an EMBL/GenBank/DDBJ whole genome shotgun (WGS) entry which is preliminary data.</text>
</comment>
<dbReference type="RefSeq" id="WP_132197363.1">
    <property type="nucleotide sequence ID" value="NZ_SMKY01000045.1"/>
</dbReference>
<dbReference type="AlphaFoldDB" id="A0A4R5BDS7"/>
<evidence type="ECO:0008006" key="3">
    <source>
        <dbReference type="Google" id="ProtNLM"/>
    </source>
</evidence>
<accession>A0A4R5BDS7</accession>
<dbReference type="SUPFAM" id="SSF53850">
    <property type="entry name" value="Periplasmic binding protein-like II"/>
    <property type="match status" value="1"/>
</dbReference>
<gene>
    <name evidence="1" type="ORF">E1293_13005</name>
</gene>
<dbReference type="Proteomes" id="UP000295578">
    <property type="component" value="Unassembled WGS sequence"/>
</dbReference>
<dbReference type="OrthoDB" id="3805543at2"/>
<name>A0A4R5BDS7_9ACTN</name>
<reference evidence="1 2" key="1">
    <citation type="submission" date="2019-03" db="EMBL/GenBank/DDBJ databases">
        <title>Draft genome sequences of novel Actinobacteria.</title>
        <authorList>
            <person name="Sahin N."/>
            <person name="Ay H."/>
            <person name="Saygin H."/>
        </authorList>
    </citation>
    <scope>NUCLEOTIDE SEQUENCE [LARGE SCALE GENOMIC DNA]</scope>
    <source>
        <strain evidence="1 2">DSM 45941</strain>
    </source>
</reference>